<protein>
    <submittedName>
        <fullName evidence="2">Uncharacterized protein</fullName>
    </submittedName>
</protein>
<keyword evidence="1" id="KW-0472">Membrane</keyword>
<dbReference type="EMBL" id="HBUF01673224">
    <property type="protein sequence ID" value="CAG6790825.1"/>
    <property type="molecule type" value="Transcribed_RNA"/>
</dbReference>
<keyword evidence="1" id="KW-1133">Transmembrane helix</keyword>
<evidence type="ECO:0000313" key="2">
    <source>
        <dbReference type="EMBL" id="CAG6790825.1"/>
    </source>
</evidence>
<accession>A0A8D9BXH9</accession>
<name>A0A8D9BXH9_9HEMI</name>
<evidence type="ECO:0000256" key="1">
    <source>
        <dbReference type="SAM" id="Phobius"/>
    </source>
</evidence>
<proteinExistence type="predicted"/>
<feature type="transmembrane region" description="Helical" evidence="1">
    <location>
        <begin position="12"/>
        <end position="31"/>
    </location>
</feature>
<organism evidence="2">
    <name type="scientific">Cacopsylla melanoneura</name>
    <dbReference type="NCBI Taxonomy" id="428564"/>
    <lineage>
        <taxon>Eukaryota</taxon>
        <taxon>Metazoa</taxon>
        <taxon>Ecdysozoa</taxon>
        <taxon>Arthropoda</taxon>
        <taxon>Hexapoda</taxon>
        <taxon>Insecta</taxon>
        <taxon>Pterygota</taxon>
        <taxon>Neoptera</taxon>
        <taxon>Paraneoptera</taxon>
        <taxon>Hemiptera</taxon>
        <taxon>Sternorrhyncha</taxon>
        <taxon>Psylloidea</taxon>
        <taxon>Psyllidae</taxon>
        <taxon>Psyllinae</taxon>
        <taxon>Cacopsylla</taxon>
    </lineage>
</organism>
<sequence length="136" mass="16133">MKIYKRQMWERNIIISLLLLLLFFVNFFKFWQKSKGSILTVPGFHNTRTVPYYPHKIYFRKNRPQVVIVLDSDLSSYHMLDNNISNNLANFRLSKNLQVDSYSQKSKGCSILPPFPLLNYPKKNNTFQNQEPLTKT</sequence>
<reference evidence="2" key="1">
    <citation type="submission" date="2021-05" db="EMBL/GenBank/DDBJ databases">
        <authorList>
            <person name="Alioto T."/>
            <person name="Alioto T."/>
            <person name="Gomez Garrido J."/>
        </authorList>
    </citation>
    <scope>NUCLEOTIDE SEQUENCE</scope>
</reference>
<keyword evidence="1" id="KW-0812">Transmembrane</keyword>
<dbReference type="AlphaFoldDB" id="A0A8D9BXH9"/>